<comment type="caution">
    <text evidence="1">The sequence shown here is derived from an EMBL/GenBank/DDBJ whole genome shotgun (WGS) entry which is preliminary data.</text>
</comment>
<keyword evidence="2" id="KW-1185">Reference proteome</keyword>
<proteinExistence type="predicted"/>
<evidence type="ECO:0000313" key="1">
    <source>
        <dbReference type="EMBL" id="KOO30817.1"/>
    </source>
</evidence>
<name>A0A0M0JWW2_9EUKA</name>
<organism evidence="1 2">
    <name type="scientific">Chrysochromulina tobinii</name>
    <dbReference type="NCBI Taxonomy" id="1460289"/>
    <lineage>
        <taxon>Eukaryota</taxon>
        <taxon>Haptista</taxon>
        <taxon>Haptophyta</taxon>
        <taxon>Prymnesiophyceae</taxon>
        <taxon>Prymnesiales</taxon>
        <taxon>Chrysochromulinaceae</taxon>
        <taxon>Chrysochromulina</taxon>
    </lineage>
</organism>
<accession>A0A0M0JWW2</accession>
<evidence type="ECO:0000313" key="2">
    <source>
        <dbReference type="Proteomes" id="UP000037460"/>
    </source>
</evidence>
<gene>
    <name evidence="1" type="ORF">Ctob_013069</name>
</gene>
<sequence length="116" mass="12545">MWPDEVVTTTQDGWHYEHAPGALIRGPCVIASFISLPSVDLEGMRFELGRRKFGAVVGDAAQVGCQSVLEPGCLLAPDTHAYPLSRIPRGAYGPHAILKNRPSLEAVPLERRVDAA</sequence>
<dbReference type="Proteomes" id="UP000037460">
    <property type="component" value="Unassembled WGS sequence"/>
</dbReference>
<protein>
    <submittedName>
        <fullName evidence="1">Udp-n-acetylglucosamine diphosphorylase</fullName>
    </submittedName>
</protein>
<dbReference type="EMBL" id="JWZX01002156">
    <property type="protein sequence ID" value="KOO30817.1"/>
    <property type="molecule type" value="Genomic_DNA"/>
</dbReference>
<dbReference type="OrthoDB" id="57945at2759"/>
<reference evidence="2" key="1">
    <citation type="journal article" date="2015" name="PLoS Genet.">
        <title>Genome Sequence and Transcriptome Analyses of Chrysochromulina tobin: Metabolic Tools for Enhanced Algal Fitness in the Prominent Order Prymnesiales (Haptophyceae).</title>
        <authorList>
            <person name="Hovde B.T."/>
            <person name="Deodato C.R."/>
            <person name="Hunsperger H.M."/>
            <person name="Ryken S.A."/>
            <person name="Yost W."/>
            <person name="Jha R.K."/>
            <person name="Patterson J."/>
            <person name="Monnat R.J. Jr."/>
            <person name="Barlow S.B."/>
            <person name="Starkenburg S.R."/>
            <person name="Cattolico R.A."/>
        </authorList>
    </citation>
    <scope>NUCLEOTIDE SEQUENCE</scope>
    <source>
        <strain evidence="2">CCMP291</strain>
    </source>
</reference>
<dbReference type="AlphaFoldDB" id="A0A0M0JWW2"/>